<evidence type="ECO:0000256" key="4">
    <source>
        <dbReference type="ARBA" id="ARBA00023136"/>
    </source>
</evidence>
<dbReference type="SUPFAM" id="SSF52096">
    <property type="entry name" value="ClpP/crotonase"/>
    <property type="match status" value="1"/>
</dbReference>
<evidence type="ECO:0000313" key="9">
    <source>
        <dbReference type="EMBL" id="SUZ59236.1"/>
    </source>
</evidence>
<reference evidence="9" key="1">
    <citation type="submission" date="2018-05" db="EMBL/GenBank/DDBJ databases">
        <authorList>
            <person name="Lanie J.A."/>
            <person name="Ng W.-L."/>
            <person name="Kazmierczak K.M."/>
            <person name="Andrzejewski T.M."/>
            <person name="Davidsen T.M."/>
            <person name="Wayne K.J."/>
            <person name="Tettelin H."/>
            <person name="Glass J.I."/>
            <person name="Rusch D."/>
            <person name="Podicherti R."/>
            <person name="Tsui H.-C.T."/>
            <person name="Winkler M.E."/>
        </authorList>
    </citation>
    <scope>NUCLEOTIDE SEQUENCE</scope>
</reference>
<keyword evidence="2 6" id="KW-0812">Transmembrane</keyword>
<dbReference type="Pfam" id="PF01957">
    <property type="entry name" value="NfeD"/>
    <property type="match status" value="1"/>
</dbReference>
<keyword evidence="4 6" id="KW-0472">Membrane</keyword>
<proteinExistence type="predicted"/>
<evidence type="ECO:0000256" key="3">
    <source>
        <dbReference type="ARBA" id="ARBA00022989"/>
    </source>
</evidence>
<evidence type="ECO:0000256" key="1">
    <source>
        <dbReference type="ARBA" id="ARBA00004141"/>
    </source>
</evidence>
<feature type="region of interest" description="Disordered" evidence="5">
    <location>
        <begin position="426"/>
        <end position="456"/>
    </location>
</feature>
<comment type="subcellular location">
    <subcellularLocation>
        <location evidence="1">Membrane</location>
        <topology evidence="1">Multi-pass membrane protein</topology>
    </subcellularLocation>
</comment>
<dbReference type="PANTHER" id="PTHR33507">
    <property type="entry name" value="INNER MEMBRANE PROTEIN YBBJ"/>
    <property type="match status" value="1"/>
</dbReference>
<evidence type="ECO:0000259" key="7">
    <source>
        <dbReference type="Pfam" id="PF01957"/>
    </source>
</evidence>
<dbReference type="InterPro" id="IPR002810">
    <property type="entry name" value="NfeD-like_C"/>
</dbReference>
<feature type="domain" description="NfeD integral membrane" evidence="8">
    <location>
        <begin position="237"/>
        <end position="347"/>
    </location>
</feature>
<dbReference type="InterPro" id="IPR029045">
    <property type="entry name" value="ClpP/crotonase-like_dom_sf"/>
</dbReference>
<accession>A0A381NX88</accession>
<feature type="transmembrane region" description="Helical" evidence="6">
    <location>
        <begin position="228"/>
        <end position="251"/>
    </location>
</feature>
<dbReference type="EMBL" id="UINC01000666">
    <property type="protein sequence ID" value="SUZ59236.1"/>
    <property type="molecule type" value="Genomic_DNA"/>
</dbReference>
<dbReference type="Pfam" id="PF24961">
    <property type="entry name" value="NfeD_membrane"/>
    <property type="match status" value="1"/>
</dbReference>
<organism evidence="9">
    <name type="scientific">marine metagenome</name>
    <dbReference type="NCBI Taxonomy" id="408172"/>
    <lineage>
        <taxon>unclassified sequences</taxon>
        <taxon>metagenomes</taxon>
        <taxon>ecological metagenomes</taxon>
    </lineage>
</organism>
<dbReference type="InterPro" id="IPR052165">
    <property type="entry name" value="Membrane_assoc_protease"/>
</dbReference>
<feature type="transmembrane region" description="Helical" evidence="6">
    <location>
        <begin position="331"/>
        <end position="353"/>
    </location>
</feature>
<dbReference type="SUPFAM" id="SSF141322">
    <property type="entry name" value="NfeD domain-like"/>
    <property type="match status" value="1"/>
</dbReference>
<feature type="transmembrane region" description="Helical" evidence="6">
    <location>
        <begin position="258"/>
        <end position="277"/>
    </location>
</feature>
<dbReference type="PANTHER" id="PTHR33507:SF4">
    <property type="entry name" value="NODULATION COMPETITIVENESS PROTEIN NFED"/>
    <property type="match status" value="1"/>
</dbReference>
<dbReference type="AlphaFoldDB" id="A0A381NX88"/>
<gene>
    <name evidence="9" type="ORF">METZ01_LOCUS12090</name>
</gene>
<feature type="domain" description="NfeD-like C-terminal" evidence="7">
    <location>
        <begin position="365"/>
        <end position="421"/>
    </location>
</feature>
<keyword evidence="3 6" id="KW-1133">Transmembrane helix</keyword>
<feature type="transmembrane region" description="Helical" evidence="6">
    <location>
        <begin position="283"/>
        <end position="300"/>
    </location>
</feature>
<dbReference type="InterPro" id="IPR012340">
    <property type="entry name" value="NA-bd_OB-fold"/>
</dbReference>
<evidence type="ECO:0000256" key="5">
    <source>
        <dbReference type="SAM" id="MobiDB-lite"/>
    </source>
</evidence>
<dbReference type="InterPro" id="IPR056739">
    <property type="entry name" value="NfeD_membrane"/>
</dbReference>
<evidence type="ECO:0000259" key="8">
    <source>
        <dbReference type="Pfam" id="PF24961"/>
    </source>
</evidence>
<evidence type="ECO:0000256" key="2">
    <source>
        <dbReference type="ARBA" id="ARBA00022692"/>
    </source>
</evidence>
<sequence>MDEVLTNMSRVFRIGGVLAVSLFILVILGAAPAASHTGHQHSRAIKVIEVSGLLDPIEIDYIDAQLQDAQRNWALTIVLQVNSPGGAVDDEKLLDLLENIDGALVPVGVWIGQSGSTAKGAAAHLATVADYSGIAPGSRIGQFGDWSNPRRAAFEATGDQLKRGQDAVDAGLVDVMAPTLGDFLLAMEDAGVIEEISIEVEQAGGLVRRAIADDVSVAFSKLSLLDQLFHTVASPAVAYLLLLVGMSMLLLDFFTGGIGVAGGVGTASLLLACYGLGVLDIRWWALIMLVVAMTAFGIDLQTGIPRFWTLVGSLLLIAGSLRLFASHAMSWLTLSGGICLTLAFVLSGMPALIRTRYGTSTLGREWMIGQMAVAFTDLTPEGIVMFKDAQWRARVNRLTPINEGDPARIVALEGLVLEVEPEEGGAVDYREMRQKRPSPSDVALGDTSEPPTEKDL</sequence>
<dbReference type="Gene3D" id="3.90.226.10">
    <property type="entry name" value="2-enoyl-CoA Hydratase, Chain A, domain 1"/>
    <property type="match status" value="1"/>
</dbReference>
<dbReference type="GO" id="GO:0016020">
    <property type="term" value="C:membrane"/>
    <property type="evidence" value="ECO:0007669"/>
    <property type="project" value="UniProtKB-SubCell"/>
</dbReference>
<name>A0A381NX88_9ZZZZ</name>
<protein>
    <submittedName>
        <fullName evidence="9">Uncharacterized protein</fullName>
    </submittedName>
</protein>
<dbReference type="Gene3D" id="2.40.50.140">
    <property type="entry name" value="Nucleic acid-binding proteins"/>
    <property type="match status" value="1"/>
</dbReference>
<feature type="transmembrane region" description="Helical" evidence="6">
    <location>
        <begin position="307"/>
        <end position="325"/>
    </location>
</feature>
<evidence type="ECO:0000256" key="6">
    <source>
        <dbReference type="SAM" id="Phobius"/>
    </source>
</evidence>